<keyword evidence="1" id="KW-0808">Transferase</keyword>
<dbReference type="Pfam" id="PF04672">
    <property type="entry name" value="Methyltransf_19"/>
    <property type="match status" value="1"/>
</dbReference>
<proteinExistence type="predicted"/>
<organism evidence="1 2">
    <name type="scientific">Prauserella marina</name>
    <dbReference type="NCBI Taxonomy" id="530584"/>
    <lineage>
        <taxon>Bacteria</taxon>
        <taxon>Bacillati</taxon>
        <taxon>Actinomycetota</taxon>
        <taxon>Actinomycetes</taxon>
        <taxon>Pseudonocardiales</taxon>
        <taxon>Pseudonocardiaceae</taxon>
        <taxon>Prauserella</taxon>
    </lineage>
</organism>
<dbReference type="PIRSF" id="PIRSF017393">
    <property type="entry name" value="MTase_SAV2177"/>
    <property type="match status" value="1"/>
</dbReference>
<dbReference type="SUPFAM" id="SSF53335">
    <property type="entry name" value="S-adenosyl-L-methionine-dependent methyltransferases"/>
    <property type="match status" value="1"/>
</dbReference>
<dbReference type="InterPro" id="IPR029063">
    <property type="entry name" value="SAM-dependent_MTases_sf"/>
</dbReference>
<dbReference type="RefSeq" id="WP_091807584.1">
    <property type="nucleotide sequence ID" value="NZ_CP016353.1"/>
</dbReference>
<accession>A0A1G6UGN6</accession>
<name>A0A1G6UGN6_9PSEU</name>
<dbReference type="Gene3D" id="3.40.50.150">
    <property type="entry name" value="Vaccinia Virus protein VP39"/>
    <property type="match status" value="1"/>
</dbReference>
<dbReference type="OrthoDB" id="3630902at2"/>
<keyword evidence="2" id="KW-1185">Reference proteome</keyword>
<gene>
    <name evidence="1" type="ORF">SAMN05421630_10828</name>
</gene>
<dbReference type="GO" id="GO:0008168">
    <property type="term" value="F:methyltransferase activity"/>
    <property type="evidence" value="ECO:0007669"/>
    <property type="project" value="UniProtKB-KW"/>
</dbReference>
<dbReference type="AlphaFoldDB" id="A0A1G6UGN6"/>
<protein>
    <submittedName>
        <fullName evidence="1">S-adenosyl methyltransferase</fullName>
    </submittedName>
</protein>
<dbReference type="EMBL" id="FMZE01000008">
    <property type="protein sequence ID" value="SDD39715.1"/>
    <property type="molecule type" value="Genomic_DNA"/>
</dbReference>
<evidence type="ECO:0000313" key="1">
    <source>
        <dbReference type="EMBL" id="SDD39715.1"/>
    </source>
</evidence>
<evidence type="ECO:0000313" key="2">
    <source>
        <dbReference type="Proteomes" id="UP000199494"/>
    </source>
</evidence>
<dbReference type="InterPro" id="IPR006764">
    <property type="entry name" value="SAM_dep_MeTrfase_SAV2177_type"/>
</dbReference>
<dbReference type="STRING" id="530584.SAMN05421630_10828"/>
<sequence>MHRSVDPAPPSRPLQRLLGIVGLVPDDAQPPALDRPSAGRIYDYLLGGTNNYAIDREFADKQLAVAPGIRESARANRAFLGRAVRYAIDLGIRQFIDIGSGLPTQGNVHEIADEAAPGEAKVVYLDNEPVALAHAQILLEDTADPERHRAIAADYFDGPELWRKVMDEGIIDQRQPICLLAVALLHFMPPEQQPERPLAYYRSRLVPGSALVISHGSLDSAGRERQDSFKKVADNYAKQATHRGALRDRGEIAELFGDFEIVEPGVVWVDEWRPSSPVQGDPSLTGILGAVGRH</sequence>
<keyword evidence="1" id="KW-0489">Methyltransferase</keyword>
<dbReference type="GO" id="GO:0032259">
    <property type="term" value="P:methylation"/>
    <property type="evidence" value="ECO:0007669"/>
    <property type="project" value="UniProtKB-KW"/>
</dbReference>
<dbReference type="Proteomes" id="UP000199494">
    <property type="component" value="Unassembled WGS sequence"/>
</dbReference>
<reference evidence="1 2" key="1">
    <citation type="submission" date="2016-10" db="EMBL/GenBank/DDBJ databases">
        <authorList>
            <person name="de Groot N.N."/>
        </authorList>
    </citation>
    <scope>NUCLEOTIDE SEQUENCE [LARGE SCALE GENOMIC DNA]</scope>
    <source>
        <strain evidence="1 2">CGMCC 4.5506</strain>
    </source>
</reference>